<evidence type="ECO:0000256" key="5">
    <source>
        <dbReference type="ARBA" id="ARBA00022692"/>
    </source>
</evidence>
<dbReference type="PANTHER" id="PTHR21257:SF52">
    <property type="entry name" value="DELTA(14)-STEROL REDUCTASE TM7SF2"/>
    <property type="match status" value="1"/>
</dbReference>
<evidence type="ECO:0000313" key="21">
    <source>
        <dbReference type="Proteomes" id="UP001145021"/>
    </source>
</evidence>
<keyword evidence="12 19" id="KW-0472">Membrane</keyword>
<dbReference type="EMBL" id="JANBOH010000120">
    <property type="protein sequence ID" value="KAJ1645182.1"/>
    <property type="molecule type" value="Genomic_DNA"/>
</dbReference>
<evidence type="ECO:0000256" key="4">
    <source>
        <dbReference type="ARBA" id="ARBA00022516"/>
    </source>
</evidence>
<dbReference type="Proteomes" id="UP001145021">
    <property type="component" value="Unassembled WGS sequence"/>
</dbReference>
<dbReference type="PROSITE" id="PS01018">
    <property type="entry name" value="STEROL_REDUCT_2"/>
    <property type="match status" value="1"/>
</dbReference>
<evidence type="ECO:0000256" key="16">
    <source>
        <dbReference type="ARBA" id="ARBA00031227"/>
    </source>
</evidence>
<keyword evidence="8 19" id="KW-1133">Transmembrane helix</keyword>
<name>A0A9W7XLK0_9FUNG</name>
<reference evidence="20" key="1">
    <citation type="submission" date="2022-07" db="EMBL/GenBank/DDBJ databases">
        <title>Phylogenomic reconstructions and comparative analyses of Kickxellomycotina fungi.</title>
        <authorList>
            <person name="Reynolds N.K."/>
            <person name="Stajich J.E."/>
            <person name="Barry K."/>
            <person name="Grigoriev I.V."/>
            <person name="Crous P."/>
            <person name="Smith M.E."/>
        </authorList>
    </citation>
    <scope>NUCLEOTIDE SEQUENCE</scope>
    <source>
        <strain evidence="20">NBRC 105413</strain>
    </source>
</reference>
<protein>
    <recommendedName>
        <fullName evidence="18">Delta(14)-sterol reductase</fullName>
        <ecNumber evidence="3">1.3.1.70</ecNumber>
    </recommendedName>
    <alternativeName>
        <fullName evidence="15">C-14 sterol reductase</fullName>
    </alternativeName>
    <alternativeName>
        <fullName evidence="16">Sterol C14-reductase</fullName>
    </alternativeName>
</protein>
<evidence type="ECO:0000256" key="9">
    <source>
        <dbReference type="ARBA" id="ARBA00023002"/>
    </source>
</evidence>
<keyword evidence="14" id="KW-0753">Steroid metabolism</keyword>
<keyword evidence="4" id="KW-0444">Lipid biosynthesis</keyword>
<dbReference type="InterPro" id="IPR001171">
    <property type="entry name" value="ERG24_DHCR-like"/>
</dbReference>
<keyword evidence="6" id="KW-0521">NADP</keyword>
<evidence type="ECO:0000256" key="6">
    <source>
        <dbReference type="ARBA" id="ARBA00022857"/>
    </source>
</evidence>
<evidence type="ECO:0000256" key="3">
    <source>
        <dbReference type="ARBA" id="ARBA00012413"/>
    </source>
</evidence>
<keyword evidence="10" id="KW-0756">Sterol biosynthesis</keyword>
<feature type="transmembrane region" description="Helical" evidence="19">
    <location>
        <begin position="318"/>
        <end position="336"/>
    </location>
</feature>
<dbReference type="GO" id="GO:0005789">
    <property type="term" value="C:endoplasmic reticulum membrane"/>
    <property type="evidence" value="ECO:0007669"/>
    <property type="project" value="TreeGrafter"/>
</dbReference>
<evidence type="ECO:0000256" key="13">
    <source>
        <dbReference type="ARBA" id="ARBA00023166"/>
    </source>
</evidence>
<evidence type="ECO:0000256" key="17">
    <source>
        <dbReference type="ARBA" id="ARBA00060577"/>
    </source>
</evidence>
<comment type="subcellular location">
    <subcellularLocation>
        <location evidence="1">Membrane</location>
        <topology evidence="1">Multi-pass membrane protein</topology>
    </subcellularLocation>
</comment>
<dbReference type="EC" id="1.3.1.70" evidence="3"/>
<evidence type="ECO:0000256" key="1">
    <source>
        <dbReference type="ARBA" id="ARBA00004141"/>
    </source>
</evidence>
<gene>
    <name evidence="20" type="primary">ERG24</name>
    <name evidence="20" type="ORF">LPJ64_003218</name>
</gene>
<evidence type="ECO:0000256" key="12">
    <source>
        <dbReference type="ARBA" id="ARBA00023136"/>
    </source>
</evidence>
<feature type="transmembrane region" description="Helical" evidence="19">
    <location>
        <begin position="150"/>
        <end position="172"/>
    </location>
</feature>
<evidence type="ECO:0000256" key="8">
    <source>
        <dbReference type="ARBA" id="ARBA00022989"/>
    </source>
</evidence>
<dbReference type="AlphaFoldDB" id="A0A9W7XLK0"/>
<evidence type="ECO:0000256" key="7">
    <source>
        <dbReference type="ARBA" id="ARBA00022955"/>
    </source>
</evidence>
<feature type="transmembrane region" description="Helical" evidence="19">
    <location>
        <begin position="284"/>
        <end position="306"/>
    </location>
</feature>
<keyword evidence="13" id="KW-1207">Sterol metabolism</keyword>
<sequence>MATPSKPPSTSSGPLNPKTTHREFFGFPGAVAVMTTTVAVLYTWYFSCNERDGCQLPLTFDRWKHIIASATDFHAYFNTQALKYVAMWWAWLAVLYFILPARTVQGVVLRNGQRLKYPISGLTSLLVTALTATAVYAQNGLGPFLWIAEHFFELAFASLVFSTLLAVFVYLFSFRHSSVERENKPVVMLALAGNSSNPVYDFFIGRELNPRLGSLDIKYFCELRPGIMGWVLLNVSFALKQYAQQGCVSAAMWLAIVPQIAYCIDTLLFEDKVLTTMDITTDGFGWMLAFGDLTWVPFMYSLQARYLSFTPVHLSTEYTVFIALLSLCSFLVFRLSNSQKNAFRTNPNDPNLKHLKFITTKSGSRLLVSGWWGMARHVNYTGDWMYGLAQCLATGFDTPMTYFFSAYFLVLLVHRNYRDECKCREKYGSDWVTYCKMVPYMFIPYLI</sequence>
<dbReference type="Pfam" id="PF01222">
    <property type="entry name" value="ERG4_ERG24"/>
    <property type="match status" value="1"/>
</dbReference>
<feature type="transmembrane region" description="Helical" evidence="19">
    <location>
        <begin position="119"/>
        <end position="138"/>
    </location>
</feature>
<keyword evidence="5 19" id="KW-0812">Transmembrane</keyword>
<dbReference type="Gene3D" id="1.20.120.1630">
    <property type="match status" value="1"/>
</dbReference>
<evidence type="ECO:0000256" key="19">
    <source>
        <dbReference type="SAM" id="Phobius"/>
    </source>
</evidence>
<evidence type="ECO:0000256" key="10">
    <source>
        <dbReference type="ARBA" id="ARBA00023011"/>
    </source>
</evidence>
<accession>A0A9W7XLK0</accession>
<dbReference type="GO" id="GO:0050613">
    <property type="term" value="F:Delta14-sterol reductase activity"/>
    <property type="evidence" value="ECO:0007669"/>
    <property type="project" value="UniProtKB-EC"/>
</dbReference>
<comment type="pathway">
    <text evidence="17">Steroid biosynthesis.</text>
</comment>
<feature type="transmembrane region" description="Helical" evidence="19">
    <location>
        <begin position="81"/>
        <end position="99"/>
    </location>
</feature>
<evidence type="ECO:0000256" key="18">
    <source>
        <dbReference type="ARBA" id="ARBA00069705"/>
    </source>
</evidence>
<evidence type="ECO:0000256" key="14">
    <source>
        <dbReference type="ARBA" id="ARBA00023221"/>
    </source>
</evidence>
<feature type="transmembrane region" description="Helical" evidence="19">
    <location>
        <begin position="24"/>
        <end position="45"/>
    </location>
</feature>
<evidence type="ECO:0000256" key="2">
    <source>
        <dbReference type="ARBA" id="ARBA00005402"/>
    </source>
</evidence>
<keyword evidence="11" id="KW-0443">Lipid metabolism</keyword>
<evidence type="ECO:0000313" key="20">
    <source>
        <dbReference type="EMBL" id="KAJ1645182.1"/>
    </source>
</evidence>
<organism evidence="20 21">
    <name type="scientific">Coemansia asiatica</name>
    <dbReference type="NCBI Taxonomy" id="1052880"/>
    <lineage>
        <taxon>Eukaryota</taxon>
        <taxon>Fungi</taxon>
        <taxon>Fungi incertae sedis</taxon>
        <taxon>Zoopagomycota</taxon>
        <taxon>Kickxellomycotina</taxon>
        <taxon>Kickxellomycetes</taxon>
        <taxon>Kickxellales</taxon>
        <taxon>Kickxellaceae</taxon>
        <taxon>Coemansia</taxon>
    </lineage>
</organism>
<keyword evidence="21" id="KW-1185">Reference proteome</keyword>
<comment type="similarity">
    <text evidence="2">Belongs to the ERG4/ERG24 family.</text>
</comment>
<keyword evidence="9 20" id="KW-0560">Oxidoreductase</keyword>
<comment type="caution">
    <text evidence="20">The sequence shown here is derived from an EMBL/GenBank/DDBJ whole genome shotgun (WGS) entry which is preliminary data.</text>
</comment>
<proteinExistence type="inferred from homology"/>
<dbReference type="FunFam" id="1.20.120.1630:FF:000011">
    <property type="entry name" value="Delta(14)-sterol reductase"/>
    <property type="match status" value="1"/>
</dbReference>
<evidence type="ECO:0000256" key="11">
    <source>
        <dbReference type="ARBA" id="ARBA00023098"/>
    </source>
</evidence>
<keyword evidence="7" id="KW-0752">Steroid biosynthesis</keyword>
<dbReference type="PANTHER" id="PTHR21257">
    <property type="entry name" value="DELTA(14)-STEROL REDUCTASE"/>
    <property type="match status" value="1"/>
</dbReference>
<dbReference type="InterPro" id="IPR018083">
    <property type="entry name" value="Sterol_reductase_CS"/>
</dbReference>
<evidence type="ECO:0000256" key="15">
    <source>
        <dbReference type="ARBA" id="ARBA00030165"/>
    </source>
</evidence>
<dbReference type="GO" id="GO:0006696">
    <property type="term" value="P:ergosterol biosynthetic process"/>
    <property type="evidence" value="ECO:0007669"/>
    <property type="project" value="TreeGrafter"/>
</dbReference>